<keyword evidence="10" id="KW-1185">Reference proteome</keyword>
<comment type="caution">
    <text evidence="9">The sequence shown here is derived from an EMBL/GenBank/DDBJ whole genome shotgun (WGS) entry which is preliminary data.</text>
</comment>
<reference evidence="9 10" key="1">
    <citation type="journal article" date="2018" name="MBio">
        <title>Comparative Genomics Reveals the Core Gene Toolbox for the Fungus-Insect Symbiosis.</title>
        <authorList>
            <person name="Wang Y."/>
            <person name="Stata M."/>
            <person name="Wang W."/>
            <person name="Stajich J.E."/>
            <person name="White M.M."/>
            <person name="Moncalvo J.M."/>
        </authorList>
    </citation>
    <scope>NUCLEOTIDE SEQUENCE [LARGE SCALE GENOMIC DNA]</scope>
    <source>
        <strain evidence="9 10">SWE-8-4</strain>
    </source>
</reference>
<dbReference type="GO" id="GO:0097023">
    <property type="term" value="F:fructose 6-phosphate aldolase activity"/>
    <property type="evidence" value="ECO:0007669"/>
    <property type="project" value="RHEA"/>
</dbReference>
<keyword evidence="3 7" id="KW-0479">Metal-binding</keyword>
<dbReference type="Gene3D" id="1.20.930.60">
    <property type="match status" value="1"/>
</dbReference>
<dbReference type="PANTHER" id="PTHR12260:SF6">
    <property type="entry name" value="DAMAGE-CONTROL PHOSPHATASE ARMT1"/>
    <property type="match status" value="1"/>
</dbReference>
<dbReference type="Gene3D" id="3.40.50.10880">
    <property type="entry name" value="Uncharacterised protein PF01937, DUF89, domain 3"/>
    <property type="match status" value="1"/>
</dbReference>
<evidence type="ECO:0000256" key="3">
    <source>
        <dbReference type="ARBA" id="ARBA00022723"/>
    </source>
</evidence>
<sequence>MSNYSCSEPPYNYTTACNGEFTMESLQVRVPFIVTEIINTVHRQVSKALTTDPSKAEDGKLIISQLTTLIHEMSTNKPLTPIQDDHIGDIPQINSFLSKYYQENTWIDAPFLYWETYLYRRIAGIFLRSNNFKSFDYFADSKKKAFLDSVSAIAQLVAKVDLLVSECSETSASVAQDTIQKRKLVGFLEILQISLWGNQTDLSMFPDLKTADLEKMQANLLSGDNKHNLVSNDSEAIFHIAESAKADSISIVLDNSGFELFGDLLLAHWLIELGYTSKVIFHSKNIPWYVSDVTPWDFSYVVDSCANKDTFINDTNKSDPSFLENIATLSTMAQKWQSHLKSGVWQVQSHHFWTGPYQYTLLPEIAPDLWATLSQSNLVFFKGDLNYRKLISDLAWPTDTPFVRAIGAIADSTTAPAIIALRTSKAEVMVGVDPETFKPLDKNVPNWKSIGKYGVIQCSSGRFA</sequence>
<comment type="catalytic activity">
    <reaction evidence="6 7">
        <text>beta-D-fructose 6-phosphate = dihydroxyacetone + D-glyceraldehyde 3-phosphate</text>
        <dbReference type="Rhea" id="RHEA:28002"/>
        <dbReference type="ChEBI" id="CHEBI:16016"/>
        <dbReference type="ChEBI" id="CHEBI:57634"/>
        <dbReference type="ChEBI" id="CHEBI:59776"/>
    </reaction>
</comment>
<dbReference type="GO" id="GO:0006974">
    <property type="term" value="P:DNA damage response"/>
    <property type="evidence" value="ECO:0007669"/>
    <property type="project" value="TreeGrafter"/>
</dbReference>
<dbReference type="AlphaFoldDB" id="A0A2T9YYH1"/>
<organism evidence="9 10">
    <name type="scientific">Smittium simulii</name>
    <dbReference type="NCBI Taxonomy" id="133385"/>
    <lineage>
        <taxon>Eukaryota</taxon>
        <taxon>Fungi</taxon>
        <taxon>Fungi incertae sedis</taxon>
        <taxon>Zoopagomycota</taxon>
        <taxon>Kickxellomycotina</taxon>
        <taxon>Harpellomycetes</taxon>
        <taxon>Harpellales</taxon>
        <taxon>Legeriomycetaceae</taxon>
        <taxon>Smittium</taxon>
    </lineage>
</organism>
<dbReference type="GO" id="GO:0046872">
    <property type="term" value="F:metal ion binding"/>
    <property type="evidence" value="ECO:0007669"/>
    <property type="project" value="UniProtKB-UniRule"/>
</dbReference>
<dbReference type="EMBL" id="MBFR01000013">
    <property type="protein sequence ID" value="PVU97395.1"/>
    <property type="molecule type" value="Genomic_DNA"/>
</dbReference>
<proteinExistence type="inferred from homology"/>
<comment type="similarity">
    <text evidence="2 7">Belongs to the damage-control phosphatase family. Sugar phosphate phosphatase III subfamily.</text>
</comment>
<name>A0A2T9YYH1_9FUNG</name>
<comment type="cofactor">
    <cofactor evidence="7">
        <name>Mn(2+)</name>
        <dbReference type="ChEBI" id="CHEBI:29035"/>
    </cofactor>
    <cofactor evidence="7">
        <name>Ni(2+)</name>
        <dbReference type="ChEBI" id="CHEBI:49786"/>
    </cofactor>
</comment>
<comment type="catalytic activity">
    <reaction evidence="1 7">
        <text>beta-D-fructose 1-phosphate + H2O = D-fructose + phosphate</text>
        <dbReference type="Rhea" id="RHEA:35603"/>
        <dbReference type="ChEBI" id="CHEBI:15377"/>
        <dbReference type="ChEBI" id="CHEBI:37721"/>
        <dbReference type="ChEBI" id="CHEBI:43474"/>
        <dbReference type="ChEBI" id="CHEBI:138881"/>
    </reaction>
</comment>
<evidence type="ECO:0000256" key="7">
    <source>
        <dbReference type="RuleBase" id="RU367030"/>
    </source>
</evidence>
<gene>
    <name evidence="9" type="ORF">BB561_000599</name>
</gene>
<evidence type="ECO:0000313" key="10">
    <source>
        <dbReference type="Proteomes" id="UP000245383"/>
    </source>
</evidence>
<evidence type="ECO:0000256" key="1">
    <source>
        <dbReference type="ARBA" id="ARBA00001326"/>
    </source>
</evidence>
<evidence type="ECO:0000256" key="6">
    <source>
        <dbReference type="ARBA" id="ARBA00048809"/>
    </source>
</evidence>
<dbReference type="STRING" id="133385.A0A2T9YYH1"/>
<feature type="domain" description="Damage-control phosphatase ARMT1-like metal-binding" evidence="8">
    <location>
        <begin position="28"/>
        <end position="433"/>
    </location>
</feature>
<comment type="function">
    <text evidence="7">Metal-dependent phosphatase that shows phosphatase activity against several substrates, including fructose-1-phosphate and fructose-6-phosphate. Its preference for fructose-1-phosphate, a strong glycating agent that causes DNA damage rather than a canonical yeast metabolite, suggests a damage-control function in hexose phosphate metabolism.</text>
</comment>
<evidence type="ECO:0000256" key="5">
    <source>
        <dbReference type="ARBA" id="ARBA00023211"/>
    </source>
</evidence>
<keyword evidence="5 7" id="KW-0464">Manganese</keyword>
<dbReference type="InterPro" id="IPR002791">
    <property type="entry name" value="ARMT1-like_metal-bd"/>
</dbReference>
<dbReference type="InterPro" id="IPR036075">
    <property type="entry name" value="ARMT-1-like_metal-bd_sf"/>
</dbReference>
<evidence type="ECO:0000313" key="9">
    <source>
        <dbReference type="EMBL" id="PVU97395.1"/>
    </source>
</evidence>
<dbReference type="GO" id="GO:0103026">
    <property type="term" value="F:fructose-1-phosphatase activity"/>
    <property type="evidence" value="ECO:0007669"/>
    <property type="project" value="RHEA"/>
</dbReference>
<dbReference type="PANTHER" id="PTHR12260">
    <property type="entry name" value="DAMAGE-CONTROL PHOSPHATASE ARMT1"/>
    <property type="match status" value="1"/>
</dbReference>
<protein>
    <recommendedName>
        <fullName evidence="7">Sugar phosphate phosphatase</fullName>
        <ecNumber evidence="7">3.1.3.-</ecNumber>
    </recommendedName>
</protein>
<accession>A0A2T9YYH1</accession>
<dbReference type="EC" id="3.1.3.-" evidence="7"/>
<comment type="domain">
    <text evidence="7">Subfamily III proteins have a conserved RTxK motif about 40-50 residues from the C-terminus; the threonine may be replaced by serine or cysteine.</text>
</comment>
<dbReference type="Pfam" id="PF01937">
    <property type="entry name" value="ARMT1-like_dom"/>
    <property type="match status" value="1"/>
</dbReference>
<dbReference type="SUPFAM" id="SSF111321">
    <property type="entry name" value="AF1104-like"/>
    <property type="match status" value="1"/>
</dbReference>
<evidence type="ECO:0000259" key="8">
    <source>
        <dbReference type="Pfam" id="PF01937"/>
    </source>
</evidence>
<dbReference type="GO" id="GO:0005634">
    <property type="term" value="C:nucleus"/>
    <property type="evidence" value="ECO:0007669"/>
    <property type="project" value="TreeGrafter"/>
</dbReference>
<evidence type="ECO:0000256" key="2">
    <source>
        <dbReference type="ARBA" id="ARBA00009519"/>
    </source>
</evidence>
<dbReference type="Proteomes" id="UP000245383">
    <property type="component" value="Unassembled WGS sequence"/>
</dbReference>
<dbReference type="OrthoDB" id="541375at2759"/>
<dbReference type="InterPro" id="IPR039763">
    <property type="entry name" value="ARMT1"/>
</dbReference>
<evidence type="ECO:0000256" key="4">
    <source>
        <dbReference type="ARBA" id="ARBA00022801"/>
    </source>
</evidence>
<keyword evidence="4 7" id="KW-0378">Hydrolase</keyword>